<reference evidence="3" key="2">
    <citation type="submission" date="2021-01" db="EMBL/GenBank/DDBJ databases">
        <authorList>
            <person name="Kang M."/>
        </authorList>
    </citation>
    <scope>NUCLEOTIDE SEQUENCE</scope>
    <source>
        <strain evidence="3">KACC 17527</strain>
    </source>
</reference>
<proteinExistence type="predicted"/>
<dbReference type="AlphaFoldDB" id="A0A934TVR8"/>
<feature type="compositionally biased region" description="Basic and acidic residues" evidence="1">
    <location>
        <begin position="35"/>
        <end position="48"/>
    </location>
</feature>
<gene>
    <name evidence="3" type="ORF">JJB11_20340</name>
</gene>
<keyword evidence="2" id="KW-0472">Membrane</keyword>
<feature type="transmembrane region" description="Helical" evidence="2">
    <location>
        <begin position="6"/>
        <end position="26"/>
    </location>
</feature>
<sequence>MPDNLAAVLIVVVFAALAFGLSRLLARRRDGKRRSRDEAVQRATESRQVRRARERRGRD</sequence>
<evidence type="ECO:0000313" key="3">
    <source>
        <dbReference type="EMBL" id="MBK6008459.1"/>
    </source>
</evidence>
<protein>
    <submittedName>
        <fullName evidence="3">Uncharacterized protein</fullName>
    </submittedName>
</protein>
<comment type="caution">
    <text evidence="3">The sequence shown here is derived from an EMBL/GenBank/DDBJ whole genome shotgun (WGS) entry which is preliminary data.</text>
</comment>
<keyword evidence="2" id="KW-0812">Transmembrane</keyword>
<name>A0A934TVR8_9BURK</name>
<dbReference type="RefSeq" id="WP_201175800.1">
    <property type="nucleotide sequence ID" value="NZ_JAEPWM010000010.1"/>
</dbReference>
<keyword evidence="4" id="KW-1185">Reference proteome</keyword>
<keyword evidence="2" id="KW-1133">Transmembrane helix</keyword>
<evidence type="ECO:0000256" key="2">
    <source>
        <dbReference type="SAM" id="Phobius"/>
    </source>
</evidence>
<feature type="compositionally biased region" description="Basic residues" evidence="1">
    <location>
        <begin position="49"/>
        <end position="59"/>
    </location>
</feature>
<dbReference type="Proteomes" id="UP000630528">
    <property type="component" value="Unassembled WGS sequence"/>
</dbReference>
<reference evidence="3" key="1">
    <citation type="journal article" date="2012" name="J. Microbiol. Biotechnol.">
        <title>Ramlibacter ginsenosidimutans sp. nov., with ginsenoside-converting activity.</title>
        <authorList>
            <person name="Wang L."/>
            <person name="An D.S."/>
            <person name="Kim S.G."/>
            <person name="Jin F.X."/>
            <person name="Kim S.C."/>
            <person name="Lee S.T."/>
            <person name="Im W.T."/>
        </authorList>
    </citation>
    <scope>NUCLEOTIDE SEQUENCE</scope>
    <source>
        <strain evidence="3">KACC 17527</strain>
    </source>
</reference>
<evidence type="ECO:0000313" key="4">
    <source>
        <dbReference type="Proteomes" id="UP000630528"/>
    </source>
</evidence>
<organism evidence="3 4">
    <name type="scientific">Ramlibacter ginsenosidimutans</name>
    <dbReference type="NCBI Taxonomy" id="502333"/>
    <lineage>
        <taxon>Bacteria</taxon>
        <taxon>Pseudomonadati</taxon>
        <taxon>Pseudomonadota</taxon>
        <taxon>Betaproteobacteria</taxon>
        <taxon>Burkholderiales</taxon>
        <taxon>Comamonadaceae</taxon>
        <taxon>Ramlibacter</taxon>
    </lineage>
</organism>
<dbReference type="EMBL" id="JAEPWM010000010">
    <property type="protein sequence ID" value="MBK6008459.1"/>
    <property type="molecule type" value="Genomic_DNA"/>
</dbReference>
<accession>A0A934TVR8</accession>
<feature type="region of interest" description="Disordered" evidence="1">
    <location>
        <begin position="28"/>
        <end position="59"/>
    </location>
</feature>
<evidence type="ECO:0000256" key="1">
    <source>
        <dbReference type="SAM" id="MobiDB-lite"/>
    </source>
</evidence>